<dbReference type="InterPro" id="IPR008822">
    <property type="entry name" value="Endonuclease_RusA-like"/>
</dbReference>
<name>A0A377R0I9_9NEIS</name>
<dbReference type="RefSeq" id="WP_218564321.1">
    <property type="nucleotide sequence ID" value="NZ_UGJJ01000001.1"/>
</dbReference>
<proteinExistence type="predicted"/>
<dbReference type="GO" id="GO:0000287">
    <property type="term" value="F:magnesium ion binding"/>
    <property type="evidence" value="ECO:0007669"/>
    <property type="project" value="InterPro"/>
</dbReference>
<dbReference type="Proteomes" id="UP000254293">
    <property type="component" value="Unassembled WGS sequence"/>
</dbReference>
<protein>
    <submittedName>
        <fullName evidence="1">Holliday junction resolvase</fullName>
    </submittedName>
</protein>
<reference evidence="1 2" key="1">
    <citation type="submission" date="2018-06" db="EMBL/GenBank/DDBJ databases">
        <authorList>
            <consortium name="Pathogen Informatics"/>
            <person name="Doyle S."/>
        </authorList>
    </citation>
    <scope>NUCLEOTIDE SEQUENCE [LARGE SCALE GENOMIC DNA]</scope>
    <source>
        <strain evidence="1 2">NCTC13336</strain>
    </source>
</reference>
<dbReference type="AlphaFoldDB" id="A0A377R0I9"/>
<dbReference type="GO" id="GO:0006310">
    <property type="term" value="P:DNA recombination"/>
    <property type="evidence" value="ECO:0007669"/>
    <property type="project" value="InterPro"/>
</dbReference>
<dbReference type="InterPro" id="IPR036614">
    <property type="entry name" value="RusA-like_sf"/>
</dbReference>
<keyword evidence="2" id="KW-1185">Reference proteome</keyword>
<evidence type="ECO:0000313" key="2">
    <source>
        <dbReference type="Proteomes" id="UP000254293"/>
    </source>
</evidence>
<accession>A0A377R0I9</accession>
<evidence type="ECO:0000313" key="1">
    <source>
        <dbReference type="EMBL" id="STQ99831.1"/>
    </source>
</evidence>
<gene>
    <name evidence="1" type="ORF">NCTC13336_00017</name>
</gene>
<dbReference type="SUPFAM" id="SSF103084">
    <property type="entry name" value="Holliday junction resolvase RusA"/>
    <property type="match status" value="1"/>
</dbReference>
<dbReference type="GO" id="GO:0006281">
    <property type="term" value="P:DNA repair"/>
    <property type="evidence" value="ECO:0007669"/>
    <property type="project" value="InterPro"/>
</dbReference>
<sequence length="172" mass="18821">MKTLRPSESLLIRINGIPQGKGRPRFTKSGRAYTPAKTRRYEAAVQEAALAAAAIQGFVKHDGDTPLEACITAWFPIPASWPKKKREAAAAGGIYPTAKPDADNLCKAILDALNGIAYRDDKQIVSCHVCKRYTCRDDDTPRVVVHIAPMKTLAQLREAAFSDGLREGWDGN</sequence>
<organism evidence="1 2">
    <name type="scientific">Kingella potus</name>
    <dbReference type="NCBI Taxonomy" id="265175"/>
    <lineage>
        <taxon>Bacteria</taxon>
        <taxon>Pseudomonadati</taxon>
        <taxon>Pseudomonadota</taxon>
        <taxon>Betaproteobacteria</taxon>
        <taxon>Neisseriales</taxon>
        <taxon>Neisseriaceae</taxon>
        <taxon>Kingella</taxon>
    </lineage>
</organism>
<dbReference type="Pfam" id="PF05866">
    <property type="entry name" value="RusA"/>
    <property type="match status" value="1"/>
</dbReference>
<dbReference type="EMBL" id="UGJJ01000001">
    <property type="protein sequence ID" value="STQ99831.1"/>
    <property type="molecule type" value="Genomic_DNA"/>
</dbReference>
<dbReference type="Gene3D" id="3.30.1330.70">
    <property type="entry name" value="Holliday junction resolvase RusA"/>
    <property type="match status" value="1"/>
</dbReference>